<accession>A0AAN6YIP5</accession>
<reference evidence="3" key="1">
    <citation type="journal article" date="2023" name="Mol. Phylogenet. Evol.">
        <title>Genome-scale phylogeny and comparative genomics of the fungal order Sordariales.</title>
        <authorList>
            <person name="Hensen N."/>
            <person name="Bonometti L."/>
            <person name="Westerberg I."/>
            <person name="Brannstrom I.O."/>
            <person name="Guillou S."/>
            <person name="Cros-Aarteil S."/>
            <person name="Calhoun S."/>
            <person name="Haridas S."/>
            <person name="Kuo A."/>
            <person name="Mondo S."/>
            <person name="Pangilinan J."/>
            <person name="Riley R."/>
            <person name="LaButti K."/>
            <person name="Andreopoulos B."/>
            <person name="Lipzen A."/>
            <person name="Chen C."/>
            <person name="Yan M."/>
            <person name="Daum C."/>
            <person name="Ng V."/>
            <person name="Clum A."/>
            <person name="Steindorff A."/>
            <person name="Ohm R.A."/>
            <person name="Martin F."/>
            <person name="Silar P."/>
            <person name="Natvig D.O."/>
            <person name="Lalanne C."/>
            <person name="Gautier V."/>
            <person name="Ament-Velasquez S.L."/>
            <person name="Kruys A."/>
            <person name="Hutchinson M.I."/>
            <person name="Powell A.J."/>
            <person name="Barry K."/>
            <person name="Miller A.N."/>
            <person name="Grigoriev I.V."/>
            <person name="Debuchy R."/>
            <person name="Gladieux P."/>
            <person name="Hiltunen Thoren M."/>
            <person name="Johannesson H."/>
        </authorList>
    </citation>
    <scope>NUCLEOTIDE SEQUENCE</scope>
    <source>
        <strain evidence="3">PSN293</strain>
    </source>
</reference>
<evidence type="ECO:0000256" key="2">
    <source>
        <dbReference type="SAM" id="SignalP"/>
    </source>
</evidence>
<sequence length="226" mass="22513">MRTTAILLAITAPSALAHVFARQAASQAPAPAPVPAPTHNMDHETMDHPKPTAVPTPTRPAGYSDLAKCELAIDTLLRAFSGVPTPNAALSAFLATETVQVADPCQWASDVPDGLQGAYSAYSRGYVQVLSEHADLTSQLQSCVDAGGASVTRAEIVTPLFGLPDCVAPSTTGAGGGPQSTAAVATTSTTRGFPTGSSSTAGGVKATGVAMAGVFGAALLGAAGVL</sequence>
<keyword evidence="2" id="KW-0732">Signal</keyword>
<reference evidence="3" key="2">
    <citation type="submission" date="2023-05" db="EMBL/GenBank/DDBJ databases">
        <authorList>
            <consortium name="Lawrence Berkeley National Laboratory"/>
            <person name="Steindorff A."/>
            <person name="Hensen N."/>
            <person name="Bonometti L."/>
            <person name="Westerberg I."/>
            <person name="Brannstrom I.O."/>
            <person name="Guillou S."/>
            <person name="Cros-Aarteil S."/>
            <person name="Calhoun S."/>
            <person name="Haridas S."/>
            <person name="Kuo A."/>
            <person name="Mondo S."/>
            <person name="Pangilinan J."/>
            <person name="Riley R."/>
            <person name="Labutti K."/>
            <person name="Andreopoulos B."/>
            <person name="Lipzen A."/>
            <person name="Chen C."/>
            <person name="Yanf M."/>
            <person name="Daum C."/>
            <person name="Ng V."/>
            <person name="Clum A."/>
            <person name="Ohm R."/>
            <person name="Martin F."/>
            <person name="Silar P."/>
            <person name="Natvig D."/>
            <person name="Lalanne C."/>
            <person name="Gautier V."/>
            <person name="Ament-Velasquez S.L."/>
            <person name="Kruys A."/>
            <person name="Hutchinson M.I."/>
            <person name="Powell A.J."/>
            <person name="Barry K."/>
            <person name="Miller A.N."/>
            <person name="Grigoriev I.V."/>
            <person name="Debuchy R."/>
            <person name="Gladieux P."/>
            <person name="Thoren M.H."/>
            <person name="Johannesson H."/>
        </authorList>
    </citation>
    <scope>NUCLEOTIDE SEQUENCE</scope>
    <source>
        <strain evidence="3">PSN293</strain>
    </source>
</reference>
<evidence type="ECO:0008006" key="5">
    <source>
        <dbReference type="Google" id="ProtNLM"/>
    </source>
</evidence>
<dbReference type="AlphaFoldDB" id="A0AAN6YIP5"/>
<evidence type="ECO:0000313" key="4">
    <source>
        <dbReference type="Proteomes" id="UP001301769"/>
    </source>
</evidence>
<organism evidence="3 4">
    <name type="scientific">Rhypophila decipiens</name>
    <dbReference type="NCBI Taxonomy" id="261697"/>
    <lineage>
        <taxon>Eukaryota</taxon>
        <taxon>Fungi</taxon>
        <taxon>Dikarya</taxon>
        <taxon>Ascomycota</taxon>
        <taxon>Pezizomycotina</taxon>
        <taxon>Sordariomycetes</taxon>
        <taxon>Sordariomycetidae</taxon>
        <taxon>Sordariales</taxon>
        <taxon>Naviculisporaceae</taxon>
        <taxon>Rhypophila</taxon>
    </lineage>
</organism>
<proteinExistence type="predicted"/>
<dbReference type="Proteomes" id="UP001301769">
    <property type="component" value="Unassembled WGS sequence"/>
</dbReference>
<evidence type="ECO:0000256" key="1">
    <source>
        <dbReference type="SAM" id="MobiDB-lite"/>
    </source>
</evidence>
<comment type="caution">
    <text evidence="3">The sequence shown here is derived from an EMBL/GenBank/DDBJ whole genome shotgun (WGS) entry which is preliminary data.</text>
</comment>
<name>A0AAN6YIP5_9PEZI</name>
<keyword evidence="4" id="KW-1185">Reference proteome</keyword>
<feature type="signal peptide" evidence="2">
    <location>
        <begin position="1"/>
        <end position="17"/>
    </location>
</feature>
<evidence type="ECO:0000313" key="3">
    <source>
        <dbReference type="EMBL" id="KAK4220008.1"/>
    </source>
</evidence>
<feature type="region of interest" description="Disordered" evidence="1">
    <location>
        <begin position="28"/>
        <end position="60"/>
    </location>
</feature>
<dbReference type="EMBL" id="MU858046">
    <property type="protein sequence ID" value="KAK4220008.1"/>
    <property type="molecule type" value="Genomic_DNA"/>
</dbReference>
<feature type="compositionally biased region" description="Basic and acidic residues" evidence="1">
    <location>
        <begin position="40"/>
        <end position="50"/>
    </location>
</feature>
<gene>
    <name evidence="3" type="ORF">QBC37DRAFT_409055</name>
</gene>
<protein>
    <recommendedName>
        <fullName evidence="5">Infection structure specific protein</fullName>
    </recommendedName>
</protein>
<feature type="chain" id="PRO_5043005101" description="Infection structure specific protein" evidence="2">
    <location>
        <begin position="18"/>
        <end position="226"/>
    </location>
</feature>